<gene>
    <name evidence="8" type="ORF">ACFOY1_08445</name>
</gene>
<evidence type="ECO:0000256" key="4">
    <source>
        <dbReference type="ARBA" id="ARBA00022741"/>
    </source>
</evidence>
<dbReference type="PANTHER" id="PTHR43820:SF4">
    <property type="entry name" value="HIGH-AFFINITY BRANCHED-CHAIN AMINO ACID TRANSPORT ATP-BINDING PROTEIN LIVF"/>
    <property type="match status" value="1"/>
</dbReference>
<protein>
    <submittedName>
        <fullName evidence="8">ABC transporter ATP-binding protein</fullName>
    </submittedName>
</protein>
<evidence type="ECO:0000313" key="9">
    <source>
        <dbReference type="Proteomes" id="UP001595848"/>
    </source>
</evidence>
<dbReference type="Pfam" id="PF00005">
    <property type="entry name" value="ABC_tran"/>
    <property type="match status" value="1"/>
</dbReference>
<organism evidence="8 9">
    <name type="scientific">Candidimonas humi</name>
    <dbReference type="NCBI Taxonomy" id="683355"/>
    <lineage>
        <taxon>Bacteria</taxon>
        <taxon>Pseudomonadati</taxon>
        <taxon>Pseudomonadota</taxon>
        <taxon>Betaproteobacteria</taxon>
        <taxon>Burkholderiales</taxon>
        <taxon>Alcaligenaceae</taxon>
        <taxon>Candidimonas</taxon>
    </lineage>
</organism>
<dbReference type="InterPro" id="IPR003439">
    <property type="entry name" value="ABC_transporter-like_ATP-bd"/>
</dbReference>
<comment type="caution">
    <text evidence="8">The sequence shown here is derived from an EMBL/GenBank/DDBJ whole genome shotgun (WGS) entry which is preliminary data.</text>
</comment>
<dbReference type="RefSeq" id="WP_217963667.1">
    <property type="nucleotide sequence ID" value="NZ_JAHTBN010000002.1"/>
</dbReference>
<dbReference type="Proteomes" id="UP001595848">
    <property type="component" value="Unassembled WGS sequence"/>
</dbReference>
<comment type="similarity">
    <text evidence="1">Belongs to the ABC transporter superfamily.</text>
</comment>
<feature type="domain" description="ABC transporter" evidence="7">
    <location>
        <begin position="9"/>
        <end position="242"/>
    </location>
</feature>
<keyword evidence="3" id="KW-0472">Membrane</keyword>
<dbReference type="CDD" id="cd03224">
    <property type="entry name" value="ABC_TM1139_LivF_branched"/>
    <property type="match status" value="1"/>
</dbReference>
<proteinExistence type="inferred from homology"/>
<keyword evidence="5 8" id="KW-0067">ATP-binding</keyword>
<sequence length="267" mass="28676">MEVESTAFLELKQVTTGYGDVPAVRNASMVFDRGGVSAVIGSNGAGKSTVIKAAVGLLPVWNGQIFIEGVDVTTEAPHKRLARGVAFVPQGRIVMPEMTVRENLDIGAYILGNDRRRIAATIERLVATFPVIGQRMDQLAGTMSGGEQQMLAIARALMTDPTAIILDEPSLGLSPKFVDAVFEKLVELAGQGLTVIMVEQKASRALTVAERGYVMHTGRVIYTGEAASLLENPNVQQLFLGEVPEEVERMLNLNDFDEAAHAGMAHT</sequence>
<dbReference type="GO" id="GO:0005524">
    <property type="term" value="F:ATP binding"/>
    <property type="evidence" value="ECO:0007669"/>
    <property type="project" value="UniProtKB-KW"/>
</dbReference>
<evidence type="ECO:0000256" key="5">
    <source>
        <dbReference type="ARBA" id="ARBA00022840"/>
    </source>
</evidence>
<evidence type="ECO:0000313" key="8">
    <source>
        <dbReference type="EMBL" id="MFC4200980.1"/>
    </source>
</evidence>
<evidence type="ECO:0000256" key="6">
    <source>
        <dbReference type="ARBA" id="ARBA00022970"/>
    </source>
</evidence>
<keyword evidence="6" id="KW-0029">Amino-acid transport</keyword>
<keyword evidence="4" id="KW-0547">Nucleotide-binding</keyword>
<reference evidence="9" key="1">
    <citation type="journal article" date="2019" name="Int. J. Syst. Evol. Microbiol.">
        <title>The Global Catalogue of Microorganisms (GCM) 10K type strain sequencing project: providing services to taxonomists for standard genome sequencing and annotation.</title>
        <authorList>
            <consortium name="The Broad Institute Genomics Platform"/>
            <consortium name="The Broad Institute Genome Sequencing Center for Infectious Disease"/>
            <person name="Wu L."/>
            <person name="Ma J."/>
        </authorList>
    </citation>
    <scope>NUCLEOTIDE SEQUENCE [LARGE SCALE GENOMIC DNA]</scope>
    <source>
        <strain evidence="9">LMG 24813</strain>
    </source>
</reference>
<dbReference type="PANTHER" id="PTHR43820">
    <property type="entry name" value="HIGH-AFFINITY BRANCHED-CHAIN AMINO ACID TRANSPORT ATP-BINDING PROTEIN LIVF"/>
    <property type="match status" value="1"/>
</dbReference>
<dbReference type="EMBL" id="JBHSBV010000003">
    <property type="protein sequence ID" value="MFC4200980.1"/>
    <property type="molecule type" value="Genomic_DNA"/>
</dbReference>
<keyword evidence="9" id="KW-1185">Reference proteome</keyword>
<evidence type="ECO:0000259" key="7">
    <source>
        <dbReference type="PROSITE" id="PS50893"/>
    </source>
</evidence>
<dbReference type="SMART" id="SM00382">
    <property type="entry name" value="AAA"/>
    <property type="match status" value="1"/>
</dbReference>
<accession>A0ABV8NYP3</accession>
<name>A0ABV8NYP3_9BURK</name>
<dbReference type="InterPro" id="IPR017871">
    <property type="entry name" value="ABC_transporter-like_CS"/>
</dbReference>
<dbReference type="InterPro" id="IPR003593">
    <property type="entry name" value="AAA+_ATPase"/>
</dbReference>
<dbReference type="InterPro" id="IPR052156">
    <property type="entry name" value="BCAA_Transport_ATP-bd_LivF"/>
</dbReference>
<dbReference type="PROSITE" id="PS50893">
    <property type="entry name" value="ABC_TRANSPORTER_2"/>
    <property type="match status" value="1"/>
</dbReference>
<evidence type="ECO:0000256" key="1">
    <source>
        <dbReference type="ARBA" id="ARBA00005417"/>
    </source>
</evidence>
<evidence type="ECO:0000256" key="2">
    <source>
        <dbReference type="ARBA" id="ARBA00022448"/>
    </source>
</evidence>
<dbReference type="PROSITE" id="PS00211">
    <property type="entry name" value="ABC_TRANSPORTER_1"/>
    <property type="match status" value="1"/>
</dbReference>
<keyword evidence="3" id="KW-1003">Cell membrane</keyword>
<evidence type="ECO:0000256" key="3">
    <source>
        <dbReference type="ARBA" id="ARBA00022475"/>
    </source>
</evidence>
<keyword evidence="2" id="KW-0813">Transport</keyword>